<organism evidence="3 4">
    <name type="scientific">Sphingomonas crocodyli</name>
    <dbReference type="NCBI Taxonomy" id="1979270"/>
    <lineage>
        <taxon>Bacteria</taxon>
        <taxon>Pseudomonadati</taxon>
        <taxon>Pseudomonadota</taxon>
        <taxon>Alphaproteobacteria</taxon>
        <taxon>Sphingomonadales</taxon>
        <taxon>Sphingomonadaceae</taxon>
        <taxon>Sphingomonas</taxon>
    </lineage>
</organism>
<evidence type="ECO:0000313" key="3">
    <source>
        <dbReference type="EMBL" id="RVT90317.1"/>
    </source>
</evidence>
<gene>
    <name evidence="3" type="ORF">EOD43_18780</name>
</gene>
<dbReference type="EMBL" id="SACN01000003">
    <property type="protein sequence ID" value="RVT90317.1"/>
    <property type="molecule type" value="Genomic_DNA"/>
</dbReference>
<comment type="caution">
    <text evidence="3">The sequence shown here is derived from an EMBL/GenBank/DDBJ whole genome shotgun (WGS) entry which is preliminary data.</text>
</comment>
<dbReference type="InterPro" id="IPR013436">
    <property type="entry name" value="Mobile_mystery_prot_B"/>
</dbReference>
<evidence type="ECO:0000259" key="2">
    <source>
        <dbReference type="PROSITE" id="PS51459"/>
    </source>
</evidence>
<protein>
    <submittedName>
        <fullName evidence="3">Mobile mystery protein B</fullName>
    </submittedName>
</protein>
<accession>A0A437LY65</accession>
<feature type="active site" evidence="1">
    <location>
        <position position="129"/>
    </location>
</feature>
<proteinExistence type="predicted"/>
<dbReference type="PANTHER" id="PTHR13504:SF39">
    <property type="entry name" value="CELL FILAMENTATION PROTEIN"/>
    <property type="match status" value="1"/>
</dbReference>
<sequence>MWSAMICSRSSLSSSTHLPDQEGAVRACRSVIVPEPQIGIEDAARWTFARRRDVLNERFLRGLHRRMFGDVWRWAGDFSTTARNIGIDAYSIGIELRQLTDDVRFWIDNGSYPAEEIAVRFHHRIVAIHPFPNGNGRLSRLAADLLAVQLGLDRFSWGSANLIEARATRKIHVEALRAADRHDMAPLLTFVRS</sequence>
<evidence type="ECO:0000313" key="4">
    <source>
        <dbReference type="Proteomes" id="UP000282971"/>
    </source>
</evidence>
<dbReference type="OrthoDB" id="9813719at2"/>
<name>A0A437LY65_9SPHN</name>
<dbReference type="InterPro" id="IPR036597">
    <property type="entry name" value="Fido-like_dom_sf"/>
</dbReference>
<dbReference type="Pfam" id="PF02661">
    <property type="entry name" value="Fic"/>
    <property type="match status" value="1"/>
</dbReference>
<dbReference type="InterPro" id="IPR003812">
    <property type="entry name" value="Fido"/>
</dbReference>
<dbReference type="PANTHER" id="PTHR13504">
    <property type="entry name" value="FIDO DOMAIN-CONTAINING PROTEIN DDB_G0283145"/>
    <property type="match status" value="1"/>
</dbReference>
<dbReference type="InterPro" id="IPR040198">
    <property type="entry name" value="Fido_containing"/>
</dbReference>
<dbReference type="NCBIfam" id="TIGR02613">
    <property type="entry name" value="mob_myst_B"/>
    <property type="match status" value="1"/>
</dbReference>
<evidence type="ECO:0000256" key="1">
    <source>
        <dbReference type="PIRSR" id="PIRSR640198-1"/>
    </source>
</evidence>
<dbReference type="RefSeq" id="WP_127745574.1">
    <property type="nucleotide sequence ID" value="NZ_SACN01000003.1"/>
</dbReference>
<feature type="domain" description="Fido" evidence="2">
    <location>
        <begin position="55"/>
        <end position="193"/>
    </location>
</feature>
<dbReference type="SUPFAM" id="SSF140931">
    <property type="entry name" value="Fic-like"/>
    <property type="match status" value="1"/>
</dbReference>
<keyword evidence="4" id="KW-1185">Reference proteome</keyword>
<reference evidence="3 4" key="1">
    <citation type="submission" date="2019-01" db="EMBL/GenBank/DDBJ databases">
        <authorList>
            <person name="Chen W.-M."/>
        </authorList>
    </citation>
    <scope>NUCLEOTIDE SEQUENCE [LARGE SCALE GENOMIC DNA]</scope>
    <source>
        <strain evidence="3 4">CCP-7</strain>
    </source>
</reference>
<dbReference type="Gene3D" id="1.10.3290.10">
    <property type="entry name" value="Fido-like domain"/>
    <property type="match status" value="1"/>
</dbReference>
<dbReference type="PROSITE" id="PS51459">
    <property type="entry name" value="FIDO"/>
    <property type="match status" value="1"/>
</dbReference>
<dbReference type="Proteomes" id="UP000282971">
    <property type="component" value="Unassembled WGS sequence"/>
</dbReference>
<dbReference type="AlphaFoldDB" id="A0A437LY65"/>